<reference evidence="2" key="1">
    <citation type="journal article" date="2022" name="Mol. Ecol. Resour.">
        <title>The genomes of chicory, endive, great burdock and yacon provide insights into Asteraceae palaeo-polyploidization history and plant inulin production.</title>
        <authorList>
            <person name="Fan W."/>
            <person name="Wang S."/>
            <person name="Wang H."/>
            <person name="Wang A."/>
            <person name="Jiang F."/>
            <person name="Liu H."/>
            <person name="Zhao H."/>
            <person name="Xu D."/>
            <person name="Zhang Y."/>
        </authorList>
    </citation>
    <scope>NUCLEOTIDE SEQUENCE [LARGE SCALE GENOMIC DNA]</scope>
    <source>
        <strain evidence="2">cv. Yunnan</strain>
    </source>
</reference>
<dbReference type="EMBL" id="CM042020">
    <property type="protein sequence ID" value="KAI3821243.1"/>
    <property type="molecule type" value="Genomic_DNA"/>
</dbReference>
<evidence type="ECO:0000313" key="2">
    <source>
        <dbReference type="Proteomes" id="UP001056120"/>
    </source>
</evidence>
<evidence type="ECO:0000313" key="1">
    <source>
        <dbReference type="EMBL" id="KAI3821243.1"/>
    </source>
</evidence>
<accession>A0ACB9JL69</accession>
<protein>
    <submittedName>
        <fullName evidence="1">Uncharacterized protein</fullName>
    </submittedName>
</protein>
<reference evidence="1 2" key="2">
    <citation type="journal article" date="2022" name="Mol. Ecol. Resour.">
        <title>The genomes of chicory, endive, great burdock and yacon provide insights into Asteraceae paleo-polyploidization history and plant inulin production.</title>
        <authorList>
            <person name="Fan W."/>
            <person name="Wang S."/>
            <person name="Wang H."/>
            <person name="Wang A."/>
            <person name="Jiang F."/>
            <person name="Liu H."/>
            <person name="Zhao H."/>
            <person name="Xu D."/>
            <person name="Zhang Y."/>
        </authorList>
    </citation>
    <scope>NUCLEOTIDE SEQUENCE [LARGE SCALE GENOMIC DNA]</scope>
    <source>
        <strain evidence="2">cv. Yunnan</strain>
        <tissue evidence="1">Leaves</tissue>
    </source>
</reference>
<sequence length="95" mass="10511">MSGRQLANHLLRKALMMMEMHLVLETLIMQLSNSLYDGRVGDTPRGQLLWAIDRDLKFEGGTAMAGSALTWILKLLVVDIPRLLSESSDGSSVLL</sequence>
<keyword evidence="2" id="KW-1185">Reference proteome</keyword>
<name>A0ACB9JL69_9ASTR</name>
<gene>
    <name evidence="1" type="ORF">L1987_08805</name>
</gene>
<proteinExistence type="predicted"/>
<dbReference type="Proteomes" id="UP001056120">
    <property type="component" value="Linkage Group LG03"/>
</dbReference>
<organism evidence="1 2">
    <name type="scientific">Smallanthus sonchifolius</name>
    <dbReference type="NCBI Taxonomy" id="185202"/>
    <lineage>
        <taxon>Eukaryota</taxon>
        <taxon>Viridiplantae</taxon>
        <taxon>Streptophyta</taxon>
        <taxon>Embryophyta</taxon>
        <taxon>Tracheophyta</taxon>
        <taxon>Spermatophyta</taxon>
        <taxon>Magnoliopsida</taxon>
        <taxon>eudicotyledons</taxon>
        <taxon>Gunneridae</taxon>
        <taxon>Pentapetalae</taxon>
        <taxon>asterids</taxon>
        <taxon>campanulids</taxon>
        <taxon>Asterales</taxon>
        <taxon>Asteraceae</taxon>
        <taxon>Asteroideae</taxon>
        <taxon>Heliantheae alliance</taxon>
        <taxon>Millerieae</taxon>
        <taxon>Smallanthus</taxon>
    </lineage>
</organism>
<comment type="caution">
    <text evidence="1">The sequence shown here is derived from an EMBL/GenBank/DDBJ whole genome shotgun (WGS) entry which is preliminary data.</text>
</comment>